<reference evidence="2 3" key="1">
    <citation type="submission" date="2024-04" db="EMBL/GenBank/DDBJ databases">
        <title>Phyllosticta paracitricarpa is synonymous to the EU quarantine fungus P. citricarpa based on phylogenomic analyses.</title>
        <authorList>
            <consortium name="Lawrence Berkeley National Laboratory"/>
            <person name="Van Ingen-Buijs V.A."/>
            <person name="Van Westerhoven A.C."/>
            <person name="Haridas S."/>
            <person name="Skiadas P."/>
            <person name="Martin F."/>
            <person name="Groenewald J.Z."/>
            <person name="Crous P.W."/>
            <person name="Seidl M.F."/>
        </authorList>
    </citation>
    <scope>NUCLEOTIDE SEQUENCE [LARGE SCALE GENOMIC DNA]</scope>
    <source>
        <strain evidence="2 3">CBS 123374</strain>
    </source>
</reference>
<evidence type="ECO:0000313" key="3">
    <source>
        <dbReference type="Proteomes" id="UP001492380"/>
    </source>
</evidence>
<keyword evidence="3" id="KW-1185">Reference proteome</keyword>
<organism evidence="2 3">
    <name type="scientific">Phyllosticta capitalensis</name>
    <dbReference type="NCBI Taxonomy" id="121624"/>
    <lineage>
        <taxon>Eukaryota</taxon>
        <taxon>Fungi</taxon>
        <taxon>Dikarya</taxon>
        <taxon>Ascomycota</taxon>
        <taxon>Pezizomycotina</taxon>
        <taxon>Dothideomycetes</taxon>
        <taxon>Dothideomycetes incertae sedis</taxon>
        <taxon>Botryosphaeriales</taxon>
        <taxon>Phyllostictaceae</taxon>
        <taxon>Phyllosticta</taxon>
    </lineage>
</organism>
<accession>A0ABR1YJR2</accession>
<dbReference type="EMBL" id="JBBWRZ010000007">
    <property type="protein sequence ID" value="KAK8232008.1"/>
    <property type="molecule type" value="Genomic_DNA"/>
</dbReference>
<evidence type="ECO:0000313" key="2">
    <source>
        <dbReference type="EMBL" id="KAK8232008.1"/>
    </source>
</evidence>
<name>A0ABR1YJR2_9PEZI</name>
<feature type="chain" id="PRO_5045908986" evidence="1">
    <location>
        <begin position="22"/>
        <end position="122"/>
    </location>
</feature>
<gene>
    <name evidence="2" type="ORF">HDK90DRAFT_467211</name>
</gene>
<proteinExistence type="predicted"/>
<comment type="caution">
    <text evidence="2">The sequence shown here is derived from an EMBL/GenBank/DDBJ whole genome shotgun (WGS) entry which is preliminary data.</text>
</comment>
<sequence>MRATPLLIAIATLLSLTFASALPTVESNIPIPSSTLRTHIRAASTPPPAATPANAAATPAATGATCFDDGDCILSRSREDHDDPMVMTTWKKKKKKAEIVERDYWISEWLTWDGVNDRAASA</sequence>
<evidence type="ECO:0000256" key="1">
    <source>
        <dbReference type="SAM" id="SignalP"/>
    </source>
</evidence>
<keyword evidence="1" id="KW-0732">Signal</keyword>
<feature type="signal peptide" evidence="1">
    <location>
        <begin position="1"/>
        <end position="21"/>
    </location>
</feature>
<protein>
    <submittedName>
        <fullName evidence="2">Uncharacterized protein</fullName>
    </submittedName>
</protein>
<dbReference type="Proteomes" id="UP001492380">
    <property type="component" value="Unassembled WGS sequence"/>
</dbReference>